<dbReference type="EMBL" id="BQNB010020256">
    <property type="protein sequence ID" value="GJT94008.1"/>
    <property type="molecule type" value="Genomic_DNA"/>
</dbReference>
<gene>
    <name evidence="2" type="ORF">Tco_1082853</name>
</gene>
<comment type="caution">
    <text evidence="2">The sequence shown here is derived from an EMBL/GenBank/DDBJ whole genome shotgun (WGS) entry which is preliminary data.</text>
</comment>
<reference evidence="2" key="2">
    <citation type="submission" date="2022-01" db="EMBL/GenBank/DDBJ databases">
        <authorList>
            <person name="Yamashiro T."/>
            <person name="Shiraishi A."/>
            <person name="Satake H."/>
            <person name="Nakayama K."/>
        </authorList>
    </citation>
    <scope>NUCLEOTIDE SEQUENCE</scope>
</reference>
<evidence type="ECO:0000313" key="2">
    <source>
        <dbReference type="EMBL" id="GJT94008.1"/>
    </source>
</evidence>
<evidence type="ECO:0000256" key="1">
    <source>
        <dbReference type="SAM" id="MobiDB-lite"/>
    </source>
</evidence>
<evidence type="ECO:0000313" key="3">
    <source>
        <dbReference type="Proteomes" id="UP001151760"/>
    </source>
</evidence>
<keyword evidence="3" id="KW-1185">Reference proteome</keyword>
<name>A0ABQ5I1M3_9ASTR</name>
<reference evidence="2" key="1">
    <citation type="journal article" date="2022" name="Int. J. Mol. Sci.">
        <title>Draft Genome of Tanacetum Coccineum: Genomic Comparison of Closely Related Tanacetum-Family Plants.</title>
        <authorList>
            <person name="Yamashiro T."/>
            <person name="Shiraishi A."/>
            <person name="Nakayama K."/>
            <person name="Satake H."/>
        </authorList>
    </citation>
    <scope>NUCLEOTIDE SEQUENCE</scope>
</reference>
<organism evidence="2 3">
    <name type="scientific">Tanacetum coccineum</name>
    <dbReference type="NCBI Taxonomy" id="301880"/>
    <lineage>
        <taxon>Eukaryota</taxon>
        <taxon>Viridiplantae</taxon>
        <taxon>Streptophyta</taxon>
        <taxon>Embryophyta</taxon>
        <taxon>Tracheophyta</taxon>
        <taxon>Spermatophyta</taxon>
        <taxon>Magnoliopsida</taxon>
        <taxon>eudicotyledons</taxon>
        <taxon>Gunneridae</taxon>
        <taxon>Pentapetalae</taxon>
        <taxon>asterids</taxon>
        <taxon>campanulids</taxon>
        <taxon>Asterales</taxon>
        <taxon>Asteraceae</taxon>
        <taxon>Asteroideae</taxon>
        <taxon>Anthemideae</taxon>
        <taxon>Anthemidinae</taxon>
        <taxon>Tanacetum</taxon>
    </lineage>
</organism>
<protein>
    <submittedName>
        <fullName evidence="2">Uncharacterized protein</fullName>
    </submittedName>
</protein>
<sequence length="132" mass="14740">MKNAVLNEWILDSFDVESDSLGMSNDLYSRDLEEYKSVFDNKIAQLAEETGERVKVQGDDPEGNRHARQCPEGNIDPVGFVKFSLCLQVPTTRRWMFEITLACGYVEKVVADCNYGATSSTLGLHPSWSGIS</sequence>
<accession>A0ABQ5I1M3</accession>
<feature type="compositionally biased region" description="Basic and acidic residues" evidence="1">
    <location>
        <begin position="51"/>
        <end position="65"/>
    </location>
</feature>
<feature type="region of interest" description="Disordered" evidence="1">
    <location>
        <begin position="51"/>
        <end position="71"/>
    </location>
</feature>
<proteinExistence type="predicted"/>
<dbReference type="Proteomes" id="UP001151760">
    <property type="component" value="Unassembled WGS sequence"/>
</dbReference>